<dbReference type="EMBL" id="BABS01000174">
    <property type="protein sequence ID" value="GAA10141.1"/>
    <property type="molecule type" value="Genomic_DNA"/>
</dbReference>
<organism evidence="1 2">
    <name type="scientific">Acetobacter tropicalis NBRC 101654</name>
    <dbReference type="NCBI Taxonomy" id="749388"/>
    <lineage>
        <taxon>Bacteria</taxon>
        <taxon>Pseudomonadati</taxon>
        <taxon>Pseudomonadota</taxon>
        <taxon>Alphaproteobacteria</taxon>
        <taxon>Acetobacterales</taxon>
        <taxon>Acetobacteraceae</taxon>
        <taxon>Acetobacter</taxon>
    </lineage>
</organism>
<proteinExistence type="predicted"/>
<protein>
    <submittedName>
        <fullName evidence="1">Uncharacterized protein</fullName>
    </submittedName>
</protein>
<name>F7VIE6_9PROT</name>
<gene>
    <name evidence="1" type="ORF">ATPR_3145</name>
</gene>
<dbReference type="AlphaFoldDB" id="F7VIE6"/>
<dbReference type="Proteomes" id="UP000004319">
    <property type="component" value="Unassembled WGS sequence"/>
</dbReference>
<evidence type="ECO:0000313" key="1">
    <source>
        <dbReference type="EMBL" id="GAA10141.1"/>
    </source>
</evidence>
<comment type="caution">
    <text evidence="1">The sequence shown here is derived from an EMBL/GenBank/DDBJ whole genome shotgun (WGS) entry which is preliminary data.</text>
</comment>
<accession>F7VIE6</accession>
<sequence length="38" mass="4063">MTVAAAEKRDVTITIAFEPAGSRINQHPAYGIACFRVG</sequence>
<evidence type="ECO:0000313" key="2">
    <source>
        <dbReference type="Proteomes" id="UP000004319"/>
    </source>
</evidence>
<reference evidence="1 2" key="1">
    <citation type="journal article" date="2011" name="Biochem. Biophys. Res. Commun.">
        <title>Increased number of Arginine-based salt bridges contributes to the thermotolerance of thermotolerant acetic acid bacteria, Acetobacter tropicalis SKU1100.</title>
        <authorList>
            <person name="Matsutani M."/>
            <person name="Hirakawa H."/>
            <person name="Nishikura M."/>
            <person name="Soemphol W."/>
            <person name="Ali I.A.I."/>
            <person name="Yakushi T."/>
            <person name="Matsushita K."/>
        </authorList>
    </citation>
    <scope>NUCLEOTIDE SEQUENCE [LARGE SCALE GENOMIC DNA]</scope>
    <source>
        <strain evidence="1 2">NBRC 101654</strain>
    </source>
</reference>